<dbReference type="InterPro" id="IPR016032">
    <property type="entry name" value="Sig_transdc_resp-reg_C-effctor"/>
</dbReference>
<dbReference type="GO" id="GO:0003677">
    <property type="term" value="F:DNA binding"/>
    <property type="evidence" value="ECO:0007669"/>
    <property type="project" value="UniProtKB-KW"/>
</dbReference>
<name>A0A561QSQ8_9HYPH</name>
<proteinExistence type="predicted"/>
<evidence type="ECO:0000313" key="6">
    <source>
        <dbReference type="Proteomes" id="UP000320653"/>
    </source>
</evidence>
<sequence length="250" mass="27242">MGMGFSRSGVVDGPGSIQYLRLQRASSRSDVFPKLVAMQKNLRARNFAVFRVAGAGLPNKRKLVCELENWGVLAAEQQDQLMEGYGEIFLDHIEMSVLPLIWTGTENGAFSEAGEFSSLVRQLDERATPFSGVAFPVRLGALGNGYVAFLAGSLALESDLIIDQHVRSCQVMMDLLALDERRSMPAESLSEREVACLQLAGDGRISEEIAEKLGLSVHTVNAYLGSATIKLNSVNRIQAIAKAIRLGYIH</sequence>
<feature type="domain" description="HTH luxR-type" evidence="4">
    <location>
        <begin position="182"/>
        <end position="247"/>
    </location>
</feature>
<dbReference type="InterPro" id="IPR000792">
    <property type="entry name" value="Tscrpt_reg_LuxR_C"/>
</dbReference>
<evidence type="ECO:0000256" key="2">
    <source>
        <dbReference type="ARBA" id="ARBA00023125"/>
    </source>
</evidence>
<dbReference type="GO" id="GO:0006355">
    <property type="term" value="P:regulation of DNA-templated transcription"/>
    <property type="evidence" value="ECO:0007669"/>
    <property type="project" value="InterPro"/>
</dbReference>
<keyword evidence="6" id="KW-1185">Reference proteome</keyword>
<keyword evidence="2" id="KW-0238">DNA-binding</keyword>
<dbReference type="AlphaFoldDB" id="A0A561QSQ8"/>
<dbReference type="SUPFAM" id="SSF46894">
    <property type="entry name" value="C-terminal effector domain of the bipartite response regulators"/>
    <property type="match status" value="1"/>
</dbReference>
<dbReference type="PANTHER" id="PTHR44688">
    <property type="entry name" value="DNA-BINDING TRANSCRIPTIONAL ACTIVATOR DEVR_DOSR"/>
    <property type="match status" value="1"/>
</dbReference>
<comment type="caution">
    <text evidence="5">The sequence shown here is derived from an EMBL/GenBank/DDBJ whole genome shotgun (WGS) entry which is preliminary data.</text>
</comment>
<keyword evidence="3" id="KW-0804">Transcription</keyword>
<evidence type="ECO:0000313" key="5">
    <source>
        <dbReference type="EMBL" id="TWF53339.1"/>
    </source>
</evidence>
<dbReference type="PROSITE" id="PS50043">
    <property type="entry name" value="HTH_LUXR_2"/>
    <property type="match status" value="1"/>
</dbReference>
<dbReference type="NCBIfam" id="NF047403">
    <property type="entry name" value="TransRegVisR"/>
    <property type="match status" value="1"/>
</dbReference>
<protein>
    <submittedName>
        <fullName evidence="5">LuxR family transcriptional regulator</fullName>
    </submittedName>
</protein>
<dbReference type="CDD" id="cd06170">
    <property type="entry name" value="LuxR_C_like"/>
    <property type="match status" value="1"/>
</dbReference>
<dbReference type="PROSITE" id="PS00622">
    <property type="entry name" value="HTH_LUXR_1"/>
    <property type="match status" value="1"/>
</dbReference>
<accession>A0A561QSQ8</accession>
<dbReference type="Gene3D" id="1.10.10.10">
    <property type="entry name" value="Winged helix-like DNA-binding domain superfamily/Winged helix DNA-binding domain"/>
    <property type="match status" value="1"/>
</dbReference>
<evidence type="ECO:0000259" key="4">
    <source>
        <dbReference type="PROSITE" id="PS50043"/>
    </source>
</evidence>
<evidence type="ECO:0000256" key="3">
    <source>
        <dbReference type="ARBA" id="ARBA00023163"/>
    </source>
</evidence>
<organism evidence="5 6">
    <name type="scientific">Neorhizobium alkalisoli</name>
    <dbReference type="NCBI Taxonomy" id="528178"/>
    <lineage>
        <taxon>Bacteria</taxon>
        <taxon>Pseudomonadati</taxon>
        <taxon>Pseudomonadota</taxon>
        <taxon>Alphaproteobacteria</taxon>
        <taxon>Hyphomicrobiales</taxon>
        <taxon>Rhizobiaceae</taxon>
        <taxon>Rhizobium/Agrobacterium group</taxon>
        <taxon>Neorhizobium</taxon>
    </lineage>
</organism>
<gene>
    <name evidence="5" type="ORF">FHW37_104618</name>
</gene>
<dbReference type="Pfam" id="PF00196">
    <property type="entry name" value="GerE"/>
    <property type="match status" value="1"/>
</dbReference>
<dbReference type="InterPro" id="IPR036388">
    <property type="entry name" value="WH-like_DNA-bd_sf"/>
</dbReference>
<dbReference type="EMBL" id="VIWP01000004">
    <property type="protein sequence ID" value="TWF53339.1"/>
    <property type="molecule type" value="Genomic_DNA"/>
</dbReference>
<dbReference type="SMART" id="SM00421">
    <property type="entry name" value="HTH_LUXR"/>
    <property type="match status" value="1"/>
</dbReference>
<keyword evidence="1" id="KW-0805">Transcription regulation</keyword>
<reference evidence="5 6" key="1">
    <citation type="submission" date="2019-06" db="EMBL/GenBank/DDBJ databases">
        <title>Sorghum-associated microbial communities from plants grown in Nebraska, USA.</title>
        <authorList>
            <person name="Schachtman D."/>
        </authorList>
    </citation>
    <scope>NUCLEOTIDE SEQUENCE [LARGE SCALE GENOMIC DNA]</scope>
    <source>
        <strain evidence="5 6">1225</strain>
    </source>
</reference>
<evidence type="ECO:0000256" key="1">
    <source>
        <dbReference type="ARBA" id="ARBA00023015"/>
    </source>
</evidence>
<dbReference type="PRINTS" id="PR00038">
    <property type="entry name" value="HTHLUXR"/>
</dbReference>
<dbReference type="Proteomes" id="UP000320653">
    <property type="component" value="Unassembled WGS sequence"/>
</dbReference>
<dbReference type="PANTHER" id="PTHR44688:SF16">
    <property type="entry name" value="DNA-BINDING TRANSCRIPTIONAL ACTIVATOR DEVR_DOSR"/>
    <property type="match status" value="1"/>
</dbReference>